<protein>
    <submittedName>
        <fullName evidence="1">Uncharacterized protein</fullName>
    </submittedName>
</protein>
<accession>A0ACC1HIQ4</accession>
<dbReference type="Proteomes" id="UP001145114">
    <property type="component" value="Unassembled WGS sequence"/>
</dbReference>
<sequence>LVRVGSPNHLAEVFRVIFDCLERMKIDMANQCIEAFRPFMQATSVQFEQAQFKSALKQRLPPSLTHTAAWWRRSCETFRHCSAAGDNQRSARIATMGEAKKVYDKAFCRLFLDIVPLSPSSPSVSMSTPLPETFMLDQGRFMSYGREVTRITTAGAILIALRGFVMAVVVVPASQRRIVVANLMECVKTKLLTMLAEKSPLLLSEQQQHNAEDTANASSSAAKEISGLVNELAALIQKYTDCTLTSTQINQLDRLIAQQLVAPSSSTSPTAAEKPPQQQQRIRKLVSQKVAEALFVSSSTVANTRKEEIRAALTAGGYLLDFLANAVADISAKIFAIREHHWLVFGEYYFGLLGKTVHNHQ</sequence>
<reference evidence="1" key="1">
    <citation type="submission" date="2022-06" db="EMBL/GenBank/DDBJ databases">
        <title>Phylogenomic reconstructions and comparative analyses of Kickxellomycotina fungi.</title>
        <authorList>
            <person name="Reynolds N.K."/>
            <person name="Stajich J.E."/>
            <person name="Barry K."/>
            <person name="Grigoriev I.V."/>
            <person name="Crous P."/>
            <person name="Smith M.E."/>
        </authorList>
    </citation>
    <scope>NUCLEOTIDE SEQUENCE</scope>
    <source>
        <strain evidence="1">RSA 2271</strain>
    </source>
</reference>
<proteinExistence type="predicted"/>
<dbReference type="EMBL" id="JAMZIH010005490">
    <property type="protein sequence ID" value="KAJ1675102.1"/>
    <property type="molecule type" value="Genomic_DNA"/>
</dbReference>
<evidence type="ECO:0000313" key="1">
    <source>
        <dbReference type="EMBL" id="KAJ1675102.1"/>
    </source>
</evidence>
<evidence type="ECO:0000313" key="2">
    <source>
        <dbReference type="Proteomes" id="UP001145114"/>
    </source>
</evidence>
<gene>
    <name evidence="1" type="ORF">EV182_001935</name>
</gene>
<name>A0ACC1HIQ4_9FUNG</name>
<feature type="non-terminal residue" evidence="1">
    <location>
        <position position="1"/>
    </location>
</feature>
<organism evidence="1 2">
    <name type="scientific">Spiromyces aspiralis</name>
    <dbReference type="NCBI Taxonomy" id="68401"/>
    <lineage>
        <taxon>Eukaryota</taxon>
        <taxon>Fungi</taxon>
        <taxon>Fungi incertae sedis</taxon>
        <taxon>Zoopagomycota</taxon>
        <taxon>Kickxellomycotina</taxon>
        <taxon>Kickxellomycetes</taxon>
        <taxon>Kickxellales</taxon>
        <taxon>Kickxellaceae</taxon>
        <taxon>Spiromyces</taxon>
    </lineage>
</organism>
<comment type="caution">
    <text evidence="1">The sequence shown here is derived from an EMBL/GenBank/DDBJ whole genome shotgun (WGS) entry which is preliminary data.</text>
</comment>
<keyword evidence="2" id="KW-1185">Reference proteome</keyword>